<keyword evidence="1" id="KW-1133">Transmembrane helix</keyword>
<organism evidence="2">
    <name type="scientific">marine sediment metagenome</name>
    <dbReference type="NCBI Taxonomy" id="412755"/>
    <lineage>
        <taxon>unclassified sequences</taxon>
        <taxon>metagenomes</taxon>
        <taxon>ecological metagenomes</taxon>
    </lineage>
</organism>
<accession>A0A0F9MYB5</accession>
<reference evidence="2" key="1">
    <citation type="journal article" date="2015" name="Nature">
        <title>Complex archaea that bridge the gap between prokaryotes and eukaryotes.</title>
        <authorList>
            <person name="Spang A."/>
            <person name="Saw J.H."/>
            <person name="Jorgensen S.L."/>
            <person name="Zaremba-Niedzwiedzka K."/>
            <person name="Martijn J."/>
            <person name="Lind A.E."/>
            <person name="van Eijk R."/>
            <person name="Schleper C."/>
            <person name="Guy L."/>
            <person name="Ettema T.J."/>
        </authorList>
    </citation>
    <scope>NUCLEOTIDE SEQUENCE</scope>
</reference>
<dbReference type="EMBL" id="LAZR01007993">
    <property type="protein sequence ID" value="KKM81615.1"/>
    <property type="molecule type" value="Genomic_DNA"/>
</dbReference>
<feature type="transmembrane region" description="Helical" evidence="1">
    <location>
        <begin position="68"/>
        <end position="91"/>
    </location>
</feature>
<evidence type="ECO:0000313" key="2">
    <source>
        <dbReference type="EMBL" id="KKM81615.1"/>
    </source>
</evidence>
<feature type="non-terminal residue" evidence="2">
    <location>
        <position position="1"/>
    </location>
</feature>
<evidence type="ECO:0000256" key="1">
    <source>
        <dbReference type="SAM" id="Phobius"/>
    </source>
</evidence>
<gene>
    <name evidence="2" type="ORF">LCGC14_1328050</name>
</gene>
<name>A0A0F9MYB5_9ZZZZ</name>
<protein>
    <submittedName>
        <fullName evidence="2">Uncharacterized protein</fullName>
    </submittedName>
</protein>
<keyword evidence="1" id="KW-0472">Membrane</keyword>
<sequence length="92" mass="10456">PQCKAMNLNRDYCQSCGALINAHLQRELERQTRAKAKEEIPKQPNAITVFFEKATNHPMLPVRLVAKFFYSIWAIVISIGTLLAFLFSYVAA</sequence>
<dbReference type="AlphaFoldDB" id="A0A0F9MYB5"/>
<keyword evidence="1" id="KW-0812">Transmembrane</keyword>
<comment type="caution">
    <text evidence="2">The sequence shown here is derived from an EMBL/GenBank/DDBJ whole genome shotgun (WGS) entry which is preliminary data.</text>
</comment>
<proteinExistence type="predicted"/>